<evidence type="ECO:0000256" key="5">
    <source>
        <dbReference type="ARBA" id="ARBA00023136"/>
    </source>
</evidence>
<dbReference type="PANTHER" id="PTHR43243:SF4">
    <property type="entry name" value="CATIONIC AMINO ACID TRANSPORTER 4"/>
    <property type="match status" value="1"/>
</dbReference>
<dbReference type="OMA" id="FRENAFR"/>
<feature type="transmembrane region" description="Helical" evidence="7">
    <location>
        <begin position="93"/>
        <end position="114"/>
    </location>
</feature>
<dbReference type="Gene3D" id="1.20.1740.10">
    <property type="entry name" value="Amino acid/polyamine transporter I"/>
    <property type="match status" value="1"/>
</dbReference>
<feature type="transmembrane region" description="Helical" evidence="7">
    <location>
        <begin position="261"/>
        <end position="285"/>
    </location>
</feature>
<dbReference type="PIRSF" id="PIRSF006060">
    <property type="entry name" value="AA_transporter"/>
    <property type="match status" value="1"/>
</dbReference>
<dbReference type="InterPro" id="IPR029485">
    <property type="entry name" value="CAT_C"/>
</dbReference>
<evidence type="ECO:0000256" key="2">
    <source>
        <dbReference type="ARBA" id="ARBA00022448"/>
    </source>
</evidence>
<dbReference type="Pfam" id="PF13520">
    <property type="entry name" value="AA_permease_2"/>
    <property type="match status" value="1"/>
</dbReference>
<accession>A0A8C4QTY2</accession>
<evidence type="ECO:0000256" key="1">
    <source>
        <dbReference type="ARBA" id="ARBA00004141"/>
    </source>
</evidence>
<keyword evidence="3 7" id="KW-0812">Transmembrane</keyword>
<feature type="transmembrane region" description="Helical" evidence="7">
    <location>
        <begin position="162"/>
        <end position="181"/>
    </location>
</feature>
<sequence length="543" mass="57811">LGCDDGTNIHRQKSMNSGPKASNLRRCLSTIDLTLLSLGAMMGAGLYVLTGTIAKYTTGPAVSVSFAAAGAVAFIAALCYAEFGAQFPHTGSAYVYTYVSAGELWAFLIGWNIVLEYIVGGASVARAWSGYLDSLTGFRVRNSTISVLGHWNLPYFGDFPDFLAAGIVVTCTLFVACGARVSAMMNHLLAAVSLATAGFVIVFGFILAKPEYYGQNYGGFAPFGVSGILSGTATCFYAYVGFDIIATSSWEAKDARRGVPIATGLSLCIAGSIYILVSAVLTLVLPWRDLEPAAALADAFGQRGYHWASIIISVGSLCAMTTAELSGVFALPRVLLAMSDDGLIFPFFGYVNKQTGVPLMAAFVSGLLTAVLALCLSLDALVQFMSIDGNHNPTSTVHCLELRAGDLSSAEEPGSCADTHELIVIKIDIKSIFNKTPMHSQALPFLSLYSCPLLSVSPFKVPLVPFLPAFSILCNVTLMLHLGIQTWVRLGVWVLVGLFIYFGYGIWHSHAGDKDHLTSYSPKARYVAFTTPASQSPQDEAGN</sequence>
<organism evidence="9 10">
    <name type="scientific">Eptatretus burgeri</name>
    <name type="common">Inshore hagfish</name>
    <dbReference type="NCBI Taxonomy" id="7764"/>
    <lineage>
        <taxon>Eukaryota</taxon>
        <taxon>Metazoa</taxon>
        <taxon>Chordata</taxon>
        <taxon>Craniata</taxon>
        <taxon>Vertebrata</taxon>
        <taxon>Cyclostomata</taxon>
        <taxon>Myxini</taxon>
        <taxon>Myxiniformes</taxon>
        <taxon>Myxinidae</taxon>
        <taxon>Eptatretinae</taxon>
        <taxon>Eptatretus</taxon>
    </lineage>
</organism>
<feature type="transmembrane region" description="Helical" evidence="7">
    <location>
        <begin position="305"/>
        <end position="323"/>
    </location>
</feature>
<dbReference type="GO" id="GO:0015171">
    <property type="term" value="F:amino acid transmembrane transporter activity"/>
    <property type="evidence" value="ECO:0007669"/>
    <property type="project" value="TreeGrafter"/>
</dbReference>
<name>A0A8C4QTY2_EPTBU</name>
<dbReference type="GeneTree" id="ENSGT00940000167935"/>
<dbReference type="AlphaFoldDB" id="A0A8C4QTY2"/>
<proteinExistence type="predicted"/>
<feature type="transmembrane region" description="Helical" evidence="7">
    <location>
        <begin position="490"/>
        <end position="507"/>
    </location>
</feature>
<keyword evidence="2" id="KW-0813">Transport</keyword>
<reference evidence="9" key="2">
    <citation type="submission" date="2025-09" db="UniProtKB">
        <authorList>
            <consortium name="Ensembl"/>
        </authorList>
    </citation>
    <scope>IDENTIFICATION</scope>
</reference>
<dbReference type="InterPro" id="IPR002293">
    <property type="entry name" value="AA/rel_permease1"/>
</dbReference>
<evidence type="ECO:0000313" key="9">
    <source>
        <dbReference type="Ensembl" id="ENSEBUP00000020347.1"/>
    </source>
</evidence>
<evidence type="ECO:0000256" key="6">
    <source>
        <dbReference type="SAM" id="MobiDB-lite"/>
    </source>
</evidence>
<dbReference type="PANTHER" id="PTHR43243">
    <property type="entry name" value="INNER MEMBRANE TRANSPORTER YGJI-RELATED"/>
    <property type="match status" value="1"/>
</dbReference>
<feature type="domain" description="Cationic amino acid transporter C-terminal" evidence="8">
    <location>
        <begin position="459"/>
        <end position="509"/>
    </location>
</feature>
<feature type="transmembrane region" description="Helical" evidence="7">
    <location>
        <begin position="61"/>
        <end position="81"/>
    </location>
</feature>
<dbReference type="Pfam" id="PF13906">
    <property type="entry name" value="AA_permease_C"/>
    <property type="match status" value="1"/>
</dbReference>
<dbReference type="Ensembl" id="ENSEBUT00000020923.1">
    <property type="protein sequence ID" value="ENSEBUP00000020347.1"/>
    <property type="gene ID" value="ENSEBUG00000012618.1"/>
</dbReference>
<keyword evidence="4 7" id="KW-1133">Transmembrane helix</keyword>
<feature type="transmembrane region" description="Helical" evidence="7">
    <location>
        <begin position="357"/>
        <end position="382"/>
    </location>
</feature>
<evidence type="ECO:0000259" key="8">
    <source>
        <dbReference type="Pfam" id="PF13906"/>
    </source>
</evidence>
<keyword evidence="5 7" id="KW-0472">Membrane</keyword>
<reference evidence="9" key="1">
    <citation type="submission" date="2025-08" db="UniProtKB">
        <authorList>
            <consortium name="Ensembl"/>
        </authorList>
    </citation>
    <scope>IDENTIFICATION</scope>
</reference>
<feature type="transmembrane region" description="Helical" evidence="7">
    <location>
        <begin position="463"/>
        <end position="484"/>
    </location>
</feature>
<dbReference type="Proteomes" id="UP000694388">
    <property type="component" value="Unplaced"/>
</dbReference>
<evidence type="ECO:0000313" key="10">
    <source>
        <dbReference type="Proteomes" id="UP000694388"/>
    </source>
</evidence>
<dbReference type="GO" id="GO:0005886">
    <property type="term" value="C:plasma membrane"/>
    <property type="evidence" value="ECO:0007669"/>
    <property type="project" value="TreeGrafter"/>
</dbReference>
<evidence type="ECO:0000256" key="4">
    <source>
        <dbReference type="ARBA" id="ARBA00022989"/>
    </source>
</evidence>
<feature type="region of interest" description="Disordered" evidence="6">
    <location>
        <begin position="1"/>
        <end position="21"/>
    </location>
</feature>
<comment type="subcellular location">
    <subcellularLocation>
        <location evidence="1">Membrane</location>
        <topology evidence="1">Multi-pass membrane protein</topology>
    </subcellularLocation>
</comment>
<evidence type="ECO:0000256" key="3">
    <source>
        <dbReference type="ARBA" id="ARBA00022692"/>
    </source>
</evidence>
<feature type="transmembrane region" description="Helical" evidence="7">
    <location>
        <begin position="220"/>
        <end position="240"/>
    </location>
</feature>
<feature type="transmembrane region" description="Helical" evidence="7">
    <location>
        <begin position="188"/>
        <end position="208"/>
    </location>
</feature>
<keyword evidence="10" id="KW-1185">Reference proteome</keyword>
<feature type="transmembrane region" description="Helical" evidence="7">
    <location>
        <begin position="30"/>
        <end position="49"/>
    </location>
</feature>
<evidence type="ECO:0000256" key="7">
    <source>
        <dbReference type="SAM" id="Phobius"/>
    </source>
</evidence>
<protein>
    <recommendedName>
        <fullName evidence="8">Cationic amino acid transporter C-terminal domain-containing protein</fullName>
    </recommendedName>
</protein>